<proteinExistence type="predicted"/>
<protein>
    <submittedName>
        <fullName evidence="1">Uncharacterized protein</fullName>
    </submittedName>
</protein>
<dbReference type="Proteomes" id="UP000013063">
    <property type="component" value="Unassembled WGS sequence"/>
</dbReference>
<dbReference type="AlphaFoldDB" id="R0EHV2"/>
<dbReference type="RefSeq" id="WP_004622409.1">
    <property type="nucleotide sequence ID" value="NZ_APMP01000026.1"/>
</dbReference>
<dbReference type="EMBL" id="APMP01000026">
    <property type="protein sequence ID" value="ENZ80777.1"/>
    <property type="molecule type" value="Genomic_DNA"/>
</dbReference>
<reference evidence="1 2" key="1">
    <citation type="journal article" date="2013" name="Genome Announc.">
        <title>Draft Genome Sequence for Caulobacter sp. Strain OR37, a Bacterium Tolerant to Heavy Metals.</title>
        <authorList>
            <person name="Utturkar S.M."/>
            <person name="Bollmann A."/>
            <person name="Brzoska R.M."/>
            <person name="Klingeman D.M."/>
            <person name="Epstein S.E."/>
            <person name="Palumbo A.V."/>
            <person name="Brown S.D."/>
        </authorList>
    </citation>
    <scope>NUCLEOTIDE SEQUENCE [LARGE SCALE GENOMIC DNA]</scope>
    <source>
        <strain evidence="1 2">OR37</strain>
    </source>
</reference>
<sequence length="115" mass="12007">MSQTPTAPSPAAWCADLQARMMAALDAAWALIEQSDDPALIAKARDKARVCGQMAAAARKVAMLVPARKGAILPALEAFERLEAATGPIVAAAESKPPAAQAQAMRAALAKMKRR</sequence>
<evidence type="ECO:0000313" key="2">
    <source>
        <dbReference type="Proteomes" id="UP000013063"/>
    </source>
</evidence>
<evidence type="ECO:0000313" key="1">
    <source>
        <dbReference type="EMBL" id="ENZ80777.1"/>
    </source>
</evidence>
<name>R0EHV2_CAUVI</name>
<dbReference type="PATRIC" id="fig|1292034.3.peg.3329"/>
<gene>
    <name evidence="1" type="ORF">OR37_03357</name>
</gene>
<comment type="caution">
    <text evidence="1">The sequence shown here is derived from an EMBL/GenBank/DDBJ whole genome shotgun (WGS) entry which is preliminary data.</text>
</comment>
<organism evidence="1 2">
    <name type="scientific">Caulobacter vibrioides OR37</name>
    <dbReference type="NCBI Taxonomy" id="1292034"/>
    <lineage>
        <taxon>Bacteria</taxon>
        <taxon>Pseudomonadati</taxon>
        <taxon>Pseudomonadota</taxon>
        <taxon>Alphaproteobacteria</taxon>
        <taxon>Caulobacterales</taxon>
        <taxon>Caulobacteraceae</taxon>
        <taxon>Caulobacter</taxon>
    </lineage>
</organism>
<keyword evidence="2" id="KW-1185">Reference proteome</keyword>
<accession>R0EHV2</accession>